<evidence type="ECO:0000256" key="1">
    <source>
        <dbReference type="SAM" id="Phobius"/>
    </source>
</evidence>
<keyword evidence="1" id="KW-1133">Transmembrane helix</keyword>
<organism evidence="2 3">
    <name type="scientific">Natronomonas salsuginis</name>
    <dbReference type="NCBI Taxonomy" id="2217661"/>
    <lineage>
        <taxon>Archaea</taxon>
        <taxon>Methanobacteriati</taxon>
        <taxon>Methanobacteriota</taxon>
        <taxon>Stenosarchaea group</taxon>
        <taxon>Halobacteria</taxon>
        <taxon>Halobacteriales</taxon>
        <taxon>Natronomonadaceae</taxon>
        <taxon>Natronomonas</taxon>
    </lineage>
</organism>
<dbReference type="AlphaFoldDB" id="A0A4U5JB54"/>
<accession>A0A4U5JB54</accession>
<dbReference type="EMBL" id="QKNX01000003">
    <property type="protein sequence ID" value="TKR25501.1"/>
    <property type="molecule type" value="Genomic_DNA"/>
</dbReference>
<evidence type="ECO:0000313" key="3">
    <source>
        <dbReference type="Proteomes" id="UP000308037"/>
    </source>
</evidence>
<dbReference type="InterPro" id="IPR012667">
    <property type="entry name" value="CbtB_put"/>
</dbReference>
<evidence type="ECO:0000313" key="2">
    <source>
        <dbReference type="EMBL" id="TKR25501.1"/>
    </source>
</evidence>
<keyword evidence="3" id="KW-1185">Reference proteome</keyword>
<keyword evidence="1" id="KW-0812">Transmembrane</keyword>
<dbReference type="Proteomes" id="UP000308037">
    <property type="component" value="Unassembled WGS sequence"/>
</dbReference>
<dbReference type="RefSeq" id="WP_137276501.1">
    <property type="nucleotide sequence ID" value="NZ_QKNX01000003.1"/>
</dbReference>
<protein>
    <submittedName>
        <fullName evidence="2">CbtB-domain containing protein</fullName>
    </submittedName>
</protein>
<feature type="transmembrane region" description="Helical" evidence="1">
    <location>
        <begin position="20"/>
        <end position="40"/>
    </location>
</feature>
<proteinExistence type="predicted"/>
<name>A0A4U5JB54_9EURY</name>
<keyword evidence="1" id="KW-0472">Membrane</keyword>
<gene>
    <name evidence="2" type="ORF">DM868_08740</name>
</gene>
<dbReference type="OrthoDB" id="285177at2157"/>
<sequence>MNANETVGDRLELARHGLTPTQIATGLALGAAIVFLLLFVQEPLAHDSMHNFRHAAGITCH</sequence>
<comment type="caution">
    <text evidence="2">The sequence shown here is derived from an EMBL/GenBank/DDBJ whole genome shotgun (WGS) entry which is preliminary data.</text>
</comment>
<dbReference type="Pfam" id="PF09489">
    <property type="entry name" value="CbtB"/>
    <property type="match status" value="1"/>
</dbReference>
<reference evidence="2 3" key="1">
    <citation type="submission" date="2019-04" db="EMBL/GenBank/DDBJ databases">
        <title>Natronomonas sp. F20-122 a newhaloarchaeon isolated from a saline saltern of Isla Bacuta, Huelva, Spain.</title>
        <authorList>
            <person name="Duran-Viseras A."/>
            <person name="Sanchez-Porro C."/>
            <person name="Ventosa A."/>
        </authorList>
    </citation>
    <scope>NUCLEOTIDE SEQUENCE [LARGE SCALE GENOMIC DNA]</scope>
    <source>
        <strain evidence="2 3">F20-122</strain>
    </source>
</reference>